<dbReference type="InterPro" id="IPR011646">
    <property type="entry name" value="KAP_P-loop"/>
</dbReference>
<dbReference type="Proteomes" id="UP000288227">
    <property type="component" value="Unassembled WGS sequence"/>
</dbReference>
<keyword evidence="4" id="KW-1185">Reference proteome</keyword>
<sequence>MFLIAFFRLFFEVRFSGRVIIPITIIAIVLLFEDKFWNDFYFYSFKDTEIDYYTILFLVPAIEIAVRLLYVFRGKRKRSNGTILIENQPIKKIAELQNTRKSVVSALVGEINNSRFESAYSIGIVGEWGVGKTSFIKAIEGSLDSSSIIVHFSPWMSLGNNSVLQDFLSSITEKLRDFDSSLVNNMTHYINSMVEVEKSTQTNFIGIARELIGKESSKEARFEQINRTISRMQKRIIIFIDDLDRLDASEIIEVLKLIRNAANFSNVVYISCYDKIYLLHALTRFNKRNLGIMLDKFFDVEISVAPIIPEDLIAKIESVFLSKIMVDKETEVQLLKNFIRDNKPFLQFREVNKFLTSLWLNYNIYGSKLCLQDFFIFEIIKVKYTYLPSILLASTDRYFSEASSPVSKSLKSHGDNGELVIIHDLRMRDNEFDRLFLRQDDFNLLTALLNKLFTDKNEHYLAIRQPSFFQAYFYHEIPDADVDQTTFDLRTLINTESYRTHSYFVTGYDFKKETFVINEFQQQFGDEPDLYENGLKVSFFAIFLIDWSRGAINQRFISKCFHLAGDYATYRELVISGLMNDLTFESTFSRIYFLSNHLRSLIYKEKDTAAILEFEDVVRMNSKLFYRFLELSSSLTNHTFSALFHQITDIDLVTKKVLLASSALRYFKEFALKHIEDYLDLIIRSAQIPNYELTFVFAPYTFQIFEVEEFKRLLHESEYPPRKKVKMLEYFDRSINNSEGIREFKAEDTDLNSMPVDFLNAWNDIPQNIRQKHRYIDSTLKFRFNSQQTPMHYNDRNDHMYPEIFVLKNTTFIQVTLKPIETEFWRFGLSFLKQKQFPTVNGGRHHDTEKADVHISVGEQVNEEWALQNQVELREYHIEPTLSEFSRFTKYIPGEQLTIHLAHEDLNSSVWKVSINDGKNQVLGMRRYDLKGFRYVLLSAWCDRKDFQLESSITITQVSDRI</sequence>
<reference evidence="3 4" key="1">
    <citation type="submission" date="2018-11" db="EMBL/GenBank/DDBJ databases">
        <title>Chryseotalea sanarue gen. nov., sp., nov., a member of the family Cytophagaceae, isolated from a brackish lake in Hamamatsu Japan.</title>
        <authorList>
            <person name="Maejima Y."/>
            <person name="Iino T."/>
            <person name="Muraguchi Y."/>
            <person name="Fukuda K."/>
            <person name="Ohkuma M."/>
            <person name="Moriuchi R."/>
            <person name="Dohra H."/>
            <person name="Kimbara K."/>
            <person name="Shintani M."/>
        </authorList>
    </citation>
    <scope>NUCLEOTIDE SEQUENCE [LARGE SCALE GENOMIC DNA]</scope>
    <source>
        <strain evidence="3 4">Ys</strain>
    </source>
</reference>
<feature type="domain" description="KAP NTPase" evidence="2">
    <location>
        <begin position="101"/>
        <end position="339"/>
    </location>
</feature>
<gene>
    <name evidence="3" type="ORF">SanaruYs_05640</name>
</gene>
<keyword evidence="1" id="KW-1133">Transmembrane helix</keyword>
<feature type="transmembrane region" description="Helical" evidence="1">
    <location>
        <begin position="15"/>
        <end position="32"/>
    </location>
</feature>
<dbReference type="Pfam" id="PF07693">
    <property type="entry name" value="KAP_NTPase"/>
    <property type="match status" value="1"/>
</dbReference>
<keyword evidence="1" id="KW-0472">Membrane</keyword>
<evidence type="ECO:0000259" key="2">
    <source>
        <dbReference type="Pfam" id="PF07693"/>
    </source>
</evidence>
<evidence type="ECO:0000256" key="1">
    <source>
        <dbReference type="SAM" id="Phobius"/>
    </source>
</evidence>
<dbReference type="SUPFAM" id="SSF52540">
    <property type="entry name" value="P-loop containing nucleoside triphosphate hydrolases"/>
    <property type="match status" value="1"/>
</dbReference>
<dbReference type="AlphaFoldDB" id="A0A401U644"/>
<proteinExistence type="predicted"/>
<accession>A0A401U644</accession>
<name>A0A401U644_9BACT</name>
<dbReference type="InterPro" id="IPR027417">
    <property type="entry name" value="P-loop_NTPase"/>
</dbReference>
<protein>
    <recommendedName>
        <fullName evidence="2">KAP NTPase domain-containing protein</fullName>
    </recommendedName>
</protein>
<feature type="transmembrane region" description="Helical" evidence="1">
    <location>
        <begin position="52"/>
        <end position="72"/>
    </location>
</feature>
<comment type="caution">
    <text evidence="3">The sequence shown here is derived from an EMBL/GenBank/DDBJ whole genome shotgun (WGS) entry which is preliminary data.</text>
</comment>
<keyword evidence="1" id="KW-0812">Transmembrane</keyword>
<dbReference type="Gene3D" id="3.40.50.300">
    <property type="entry name" value="P-loop containing nucleotide triphosphate hydrolases"/>
    <property type="match status" value="1"/>
</dbReference>
<organism evidence="3 4">
    <name type="scientific">Chryseotalea sanaruensis</name>
    <dbReference type="NCBI Taxonomy" id="2482724"/>
    <lineage>
        <taxon>Bacteria</taxon>
        <taxon>Pseudomonadati</taxon>
        <taxon>Bacteroidota</taxon>
        <taxon>Cytophagia</taxon>
        <taxon>Cytophagales</taxon>
        <taxon>Chryseotaleaceae</taxon>
        <taxon>Chryseotalea</taxon>
    </lineage>
</organism>
<evidence type="ECO:0000313" key="4">
    <source>
        <dbReference type="Proteomes" id="UP000288227"/>
    </source>
</evidence>
<evidence type="ECO:0000313" key="3">
    <source>
        <dbReference type="EMBL" id="GCC50349.1"/>
    </source>
</evidence>
<dbReference type="EMBL" id="BHXQ01000001">
    <property type="protein sequence ID" value="GCC50349.1"/>
    <property type="molecule type" value="Genomic_DNA"/>
</dbReference>